<reference evidence="3" key="1">
    <citation type="journal article" date="2014" name="Front. Microbiol.">
        <title>High frequency of phylogenetically diverse reductive dehalogenase-homologous genes in deep subseafloor sedimentary metagenomes.</title>
        <authorList>
            <person name="Kawai M."/>
            <person name="Futagami T."/>
            <person name="Toyoda A."/>
            <person name="Takaki Y."/>
            <person name="Nishi S."/>
            <person name="Hori S."/>
            <person name="Arai W."/>
            <person name="Tsubouchi T."/>
            <person name="Morono Y."/>
            <person name="Uchiyama I."/>
            <person name="Ito T."/>
            <person name="Fujiyama A."/>
            <person name="Inagaki F."/>
            <person name="Takami H."/>
        </authorList>
    </citation>
    <scope>NUCLEOTIDE SEQUENCE</scope>
    <source>
        <strain evidence="3">Expedition CK06-06</strain>
    </source>
</reference>
<dbReference type="EMBL" id="BARU01005392">
    <property type="protein sequence ID" value="GAH35695.1"/>
    <property type="molecule type" value="Genomic_DNA"/>
</dbReference>
<dbReference type="InterPro" id="IPR044094">
    <property type="entry name" value="AtsA-like_MBL-fold"/>
</dbReference>
<dbReference type="PANTHER" id="PTHR46018">
    <property type="entry name" value="ZINC PHOSPHODIESTERASE ELAC PROTEIN 1"/>
    <property type="match status" value="1"/>
</dbReference>
<accession>X1FT33</accession>
<dbReference type="Gene3D" id="3.60.15.10">
    <property type="entry name" value="Ribonuclease Z/Hydroxyacylglutathione hydrolase-like"/>
    <property type="match status" value="1"/>
</dbReference>
<sequence>MAIIENNTSFIIDCGPGVVRRAAAAALNLGIKELEARHLTTAFLTHLHSDHTVGYPDLIFTPWVMRRRNPLVVYGPDGTQAMTHHILTAYQADITERLRGLEPANEMGYQVTVHEITPGIVYEDSNIQVEAFSVNHGSWPAFGYKFISADRTVVISGDTAPTEGLVEHYKGCDVLIHEVYSVS</sequence>
<comment type="caution">
    <text evidence="3">The sequence shown here is derived from an EMBL/GenBank/DDBJ whole genome shotgun (WGS) entry which is preliminary data.</text>
</comment>
<feature type="domain" description="Metallo-beta-lactamase" evidence="2">
    <location>
        <begin position="10"/>
        <end position="179"/>
    </location>
</feature>
<dbReference type="CDD" id="cd07719">
    <property type="entry name" value="arylsulfatase_AtsA-like_MBL-fold"/>
    <property type="match status" value="1"/>
</dbReference>
<dbReference type="InterPro" id="IPR036866">
    <property type="entry name" value="RibonucZ/Hydroxyglut_hydro"/>
</dbReference>
<dbReference type="SUPFAM" id="SSF56281">
    <property type="entry name" value="Metallo-hydrolase/oxidoreductase"/>
    <property type="match status" value="1"/>
</dbReference>
<dbReference type="Pfam" id="PF12706">
    <property type="entry name" value="Lactamase_B_2"/>
    <property type="match status" value="1"/>
</dbReference>
<dbReference type="AlphaFoldDB" id="X1FT33"/>
<protein>
    <recommendedName>
        <fullName evidence="2">Metallo-beta-lactamase domain-containing protein</fullName>
    </recommendedName>
</protein>
<feature type="non-terminal residue" evidence="3">
    <location>
        <position position="183"/>
    </location>
</feature>
<proteinExistence type="predicted"/>
<evidence type="ECO:0000259" key="2">
    <source>
        <dbReference type="Pfam" id="PF12706"/>
    </source>
</evidence>
<evidence type="ECO:0000313" key="3">
    <source>
        <dbReference type="EMBL" id="GAH35695.1"/>
    </source>
</evidence>
<evidence type="ECO:0000256" key="1">
    <source>
        <dbReference type="ARBA" id="ARBA00022801"/>
    </source>
</evidence>
<organism evidence="3">
    <name type="scientific">marine sediment metagenome</name>
    <dbReference type="NCBI Taxonomy" id="412755"/>
    <lineage>
        <taxon>unclassified sequences</taxon>
        <taxon>metagenomes</taxon>
        <taxon>ecological metagenomes</taxon>
    </lineage>
</organism>
<dbReference type="PANTHER" id="PTHR46018:SF2">
    <property type="entry name" value="ZINC PHOSPHODIESTERASE ELAC PROTEIN 1"/>
    <property type="match status" value="1"/>
</dbReference>
<dbReference type="GO" id="GO:0042781">
    <property type="term" value="F:3'-tRNA processing endoribonuclease activity"/>
    <property type="evidence" value="ECO:0007669"/>
    <property type="project" value="TreeGrafter"/>
</dbReference>
<name>X1FT33_9ZZZZ</name>
<gene>
    <name evidence="3" type="ORF">S03H2_10486</name>
</gene>
<keyword evidence="1" id="KW-0378">Hydrolase</keyword>
<dbReference type="InterPro" id="IPR001279">
    <property type="entry name" value="Metallo-B-lactamas"/>
</dbReference>